<proteinExistence type="predicted"/>
<reference evidence="1" key="2">
    <citation type="journal article" date="2015" name="Fish Shellfish Immunol.">
        <title>Early steps in the European eel (Anguilla anguilla)-Vibrio vulnificus interaction in the gills: Role of the RtxA13 toxin.</title>
        <authorList>
            <person name="Callol A."/>
            <person name="Pajuelo D."/>
            <person name="Ebbesson L."/>
            <person name="Teles M."/>
            <person name="MacKenzie S."/>
            <person name="Amaro C."/>
        </authorList>
    </citation>
    <scope>NUCLEOTIDE SEQUENCE</scope>
</reference>
<dbReference type="EMBL" id="GBXM01094306">
    <property type="protein sequence ID" value="JAH14271.1"/>
    <property type="molecule type" value="Transcribed_RNA"/>
</dbReference>
<reference evidence="1" key="1">
    <citation type="submission" date="2014-11" db="EMBL/GenBank/DDBJ databases">
        <authorList>
            <person name="Amaro Gonzalez C."/>
        </authorList>
    </citation>
    <scope>NUCLEOTIDE SEQUENCE</scope>
</reference>
<evidence type="ECO:0000313" key="1">
    <source>
        <dbReference type="EMBL" id="JAH14271.1"/>
    </source>
</evidence>
<accession>A0A0E9QBN9</accession>
<sequence>MLPNVLCPGFAFGGSSYVMVLSSRELIEGCRVLRMDFPLG</sequence>
<protein>
    <submittedName>
        <fullName evidence="1">Uncharacterized protein</fullName>
    </submittedName>
</protein>
<name>A0A0E9QBN9_ANGAN</name>
<organism evidence="1">
    <name type="scientific">Anguilla anguilla</name>
    <name type="common">European freshwater eel</name>
    <name type="synonym">Muraena anguilla</name>
    <dbReference type="NCBI Taxonomy" id="7936"/>
    <lineage>
        <taxon>Eukaryota</taxon>
        <taxon>Metazoa</taxon>
        <taxon>Chordata</taxon>
        <taxon>Craniata</taxon>
        <taxon>Vertebrata</taxon>
        <taxon>Euteleostomi</taxon>
        <taxon>Actinopterygii</taxon>
        <taxon>Neopterygii</taxon>
        <taxon>Teleostei</taxon>
        <taxon>Anguilliformes</taxon>
        <taxon>Anguillidae</taxon>
        <taxon>Anguilla</taxon>
    </lineage>
</organism>
<dbReference type="AlphaFoldDB" id="A0A0E9QBN9"/>